<evidence type="ECO:0000313" key="1">
    <source>
        <dbReference type="EMBL" id="KAF2725897.1"/>
    </source>
</evidence>
<sequence>MRVAAKSSRWAPILFCLSKTISNPIAHTLPGTILCNALLVDTLYKLHATPYTETCKATKGSFSLHNVSICHLHRHCC</sequence>
<reference evidence="1" key="1">
    <citation type="journal article" date="2020" name="Stud. Mycol.">
        <title>101 Dothideomycetes genomes: a test case for predicting lifestyles and emergence of pathogens.</title>
        <authorList>
            <person name="Haridas S."/>
            <person name="Albert R."/>
            <person name="Binder M."/>
            <person name="Bloem J."/>
            <person name="Labutti K."/>
            <person name="Salamov A."/>
            <person name="Andreopoulos B."/>
            <person name="Baker S."/>
            <person name="Barry K."/>
            <person name="Bills G."/>
            <person name="Bluhm B."/>
            <person name="Cannon C."/>
            <person name="Castanera R."/>
            <person name="Culley D."/>
            <person name="Daum C."/>
            <person name="Ezra D."/>
            <person name="Gonzalez J."/>
            <person name="Henrissat B."/>
            <person name="Kuo A."/>
            <person name="Liang C."/>
            <person name="Lipzen A."/>
            <person name="Lutzoni F."/>
            <person name="Magnuson J."/>
            <person name="Mondo S."/>
            <person name="Nolan M."/>
            <person name="Ohm R."/>
            <person name="Pangilinan J."/>
            <person name="Park H.-J."/>
            <person name="Ramirez L."/>
            <person name="Alfaro M."/>
            <person name="Sun H."/>
            <person name="Tritt A."/>
            <person name="Yoshinaga Y."/>
            <person name="Zwiers L.-H."/>
            <person name="Turgeon B."/>
            <person name="Goodwin S."/>
            <person name="Spatafora J."/>
            <person name="Crous P."/>
            <person name="Grigoriev I."/>
        </authorList>
    </citation>
    <scope>NUCLEOTIDE SEQUENCE</scope>
    <source>
        <strain evidence="1">CBS 116435</strain>
    </source>
</reference>
<dbReference type="Proteomes" id="UP000799441">
    <property type="component" value="Unassembled WGS sequence"/>
</dbReference>
<dbReference type="EMBL" id="MU003766">
    <property type="protein sequence ID" value="KAF2725897.1"/>
    <property type="molecule type" value="Genomic_DNA"/>
</dbReference>
<name>A0A9P4QEP9_9PEZI</name>
<keyword evidence="2" id="KW-1185">Reference proteome</keyword>
<protein>
    <submittedName>
        <fullName evidence="1">Uncharacterized protein</fullName>
    </submittedName>
</protein>
<proteinExistence type="predicted"/>
<gene>
    <name evidence="1" type="ORF">K431DRAFT_54681</name>
</gene>
<evidence type="ECO:0000313" key="2">
    <source>
        <dbReference type="Proteomes" id="UP000799441"/>
    </source>
</evidence>
<organism evidence="1 2">
    <name type="scientific">Polychaeton citri CBS 116435</name>
    <dbReference type="NCBI Taxonomy" id="1314669"/>
    <lineage>
        <taxon>Eukaryota</taxon>
        <taxon>Fungi</taxon>
        <taxon>Dikarya</taxon>
        <taxon>Ascomycota</taxon>
        <taxon>Pezizomycotina</taxon>
        <taxon>Dothideomycetes</taxon>
        <taxon>Dothideomycetidae</taxon>
        <taxon>Capnodiales</taxon>
        <taxon>Capnodiaceae</taxon>
        <taxon>Polychaeton</taxon>
    </lineage>
</organism>
<accession>A0A9P4QEP9</accession>
<comment type="caution">
    <text evidence="1">The sequence shown here is derived from an EMBL/GenBank/DDBJ whole genome shotgun (WGS) entry which is preliminary data.</text>
</comment>
<dbReference type="AlphaFoldDB" id="A0A9P4QEP9"/>